<comment type="caution">
    <text evidence="2">The sequence shown here is derived from an EMBL/GenBank/DDBJ whole genome shotgun (WGS) entry which is preliminary data.</text>
</comment>
<name>A0AAV3YQ80_9GAST</name>
<evidence type="ECO:0000313" key="3">
    <source>
        <dbReference type="Proteomes" id="UP000735302"/>
    </source>
</evidence>
<proteinExistence type="predicted"/>
<feature type="region of interest" description="Disordered" evidence="1">
    <location>
        <begin position="15"/>
        <end position="95"/>
    </location>
</feature>
<evidence type="ECO:0000313" key="2">
    <source>
        <dbReference type="EMBL" id="GFN84609.1"/>
    </source>
</evidence>
<organism evidence="2 3">
    <name type="scientific">Plakobranchus ocellatus</name>
    <dbReference type="NCBI Taxonomy" id="259542"/>
    <lineage>
        <taxon>Eukaryota</taxon>
        <taxon>Metazoa</taxon>
        <taxon>Spiralia</taxon>
        <taxon>Lophotrochozoa</taxon>
        <taxon>Mollusca</taxon>
        <taxon>Gastropoda</taxon>
        <taxon>Heterobranchia</taxon>
        <taxon>Euthyneura</taxon>
        <taxon>Panpulmonata</taxon>
        <taxon>Sacoglossa</taxon>
        <taxon>Placobranchoidea</taxon>
        <taxon>Plakobranchidae</taxon>
        <taxon>Plakobranchus</taxon>
    </lineage>
</organism>
<reference evidence="2 3" key="1">
    <citation type="journal article" date="2021" name="Elife">
        <title>Chloroplast acquisition without the gene transfer in kleptoplastic sea slugs, Plakobranchus ocellatus.</title>
        <authorList>
            <person name="Maeda T."/>
            <person name="Takahashi S."/>
            <person name="Yoshida T."/>
            <person name="Shimamura S."/>
            <person name="Takaki Y."/>
            <person name="Nagai Y."/>
            <person name="Toyoda A."/>
            <person name="Suzuki Y."/>
            <person name="Arimoto A."/>
            <person name="Ishii H."/>
            <person name="Satoh N."/>
            <person name="Nishiyama T."/>
            <person name="Hasebe M."/>
            <person name="Maruyama T."/>
            <person name="Minagawa J."/>
            <person name="Obokata J."/>
            <person name="Shigenobu S."/>
        </authorList>
    </citation>
    <scope>NUCLEOTIDE SEQUENCE [LARGE SCALE GENOMIC DNA]</scope>
</reference>
<dbReference type="Proteomes" id="UP000735302">
    <property type="component" value="Unassembled WGS sequence"/>
</dbReference>
<gene>
    <name evidence="2" type="ORF">PoB_001111500</name>
</gene>
<dbReference type="AlphaFoldDB" id="A0AAV3YQ80"/>
<protein>
    <submittedName>
        <fullName evidence="2">Uncharacterized protein</fullName>
    </submittedName>
</protein>
<feature type="compositionally biased region" description="Basic and acidic residues" evidence="1">
    <location>
        <begin position="75"/>
        <end position="85"/>
    </location>
</feature>
<dbReference type="EMBL" id="BLXT01001319">
    <property type="protein sequence ID" value="GFN84609.1"/>
    <property type="molecule type" value="Genomic_DNA"/>
</dbReference>
<evidence type="ECO:0000256" key="1">
    <source>
        <dbReference type="SAM" id="MobiDB-lite"/>
    </source>
</evidence>
<accession>A0AAV3YQ80</accession>
<sequence>MVRTEIKQALMLMGCTRPPQNDLGLSGPRQAGLNSLTHDRNGRFANNKEASPQQGDLRLSGPPTGQGAGGGAQTYDRRVPDDPRASHWTTNASTC</sequence>
<keyword evidence="3" id="KW-1185">Reference proteome</keyword>